<keyword evidence="1" id="KW-0732">Signal</keyword>
<reference evidence="2" key="1">
    <citation type="journal article" date="2012" name="PLoS Genet.">
        <title>Comparative analysis of the genomes of two field isolates of the rice blast fungus Magnaporthe oryzae.</title>
        <authorList>
            <person name="Xue M."/>
            <person name="Yang J."/>
            <person name="Li Z."/>
            <person name="Hu S."/>
            <person name="Yao N."/>
            <person name="Dean R.A."/>
            <person name="Zhao W."/>
            <person name="Shen M."/>
            <person name="Zhang H."/>
            <person name="Li C."/>
            <person name="Liu L."/>
            <person name="Cao L."/>
            <person name="Xu X."/>
            <person name="Xing Y."/>
            <person name="Hsiang T."/>
            <person name="Zhang Z."/>
            <person name="Xu J.R."/>
            <person name="Peng Y.L."/>
        </authorList>
    </citation>
    <scope>NUCLEOTIDE SEQUENCE</scope>
    <source>
        <strain evidence="2">Y34</strain>
    </source>
</reference>
<dbReference type="AlphaFoldDB" id="A0AA97PLF6"/>
<gene>
    <name evidence="2" type="ORF">OOU_Y34scaffold00525g3</name>
</gene>
<accession>A0AA97PLF6</accession>
<proteinExistence type="predicted"/>
<name>A0AA97PLF6_PYRO3</name>
<dbReference type="EMBL" id="JH793548">
    <property type="protein sequence ID" value="ELQ38839.1"/>
    <property type="molecule type" value="Genomic_DNA"/>
</dbReference>
<evidence type="ECO:0000256" key="1">
    <source>
        <dbReference type="SAM" id="SignalP"/>
    </source>
</evidence>
<protein>
    <submittedName>
        <fullName evidence="2">Uncharacterized protein</fullName>
    </submittedName>
</protein>
<dbReference type="Proteomes" id="UP000011086">
    <property type="component" value="Unassembled WGS sequence"/>
</dbReference>
<sequence>MYIKDIVAIMAVATAFFSTAAAKSDCIIRQILADGTLKYHEVNANTRIEALNVMVDKHCRPAVLSLQDGSVLAYKHWGRNTFQTQ</sequence>
<feature type="signal peptide" evidence="1">
    <location>
        <begin position="1"/>
        <end position="22"/>
    </location>
</feature>
<evidence type="ECO:0000313" key="2">
    <source>
        <dbReference type="EMBL" id="ELQ38839.1"/>
    </source>
</evidence>
<feature type="chain" id="PRO_5041680961" evidence="1">
    <location>
        <begin position="23"/>
        <end position="85"/>
    </location>
</feature>
<organism evidence="2">
    <name type="scientific">Pyricularia oryzae (strain Y34)</name>
    <name type="common">Rice blast fungus</name>
    <name type="synonym">Magnaporthe oryzae</name>
    <dbReference type="NCBI Taxonomy" id="1143189"/>
    <lineage>
        <taxon>Eukaryota</taxon>
        <taxon>Fungi</taxon>
        <taxon>Dikarya</taxon>
        <taxon>Ascomycota</taxon>
        <taxon>Pezizomycotina</taxon>
        <taxon>Sordariomycetes</taxon>
        <taxon>Sordariomycetidae</taxon>
        <taxon>Magnaporthales</taxon>
        <taxon>Pyriculariaceae</taxon>
        <taxon>Pyricularia</taxon>
    </lineage>
</organism>